<evidence type="ECO:0000313" key="2">
    <source>
        <dbReference type="Proteomes" id="UP000189739"/>
    </source>
</evidence>
<dbReference type="Proteomes" id="UP000189739">
    <property type="component" value="Unassembled WGS sequence"/>
</dbReference>
<reference evidence="1 2" key="1">
    <citation type="submission" date="2016-07" db="EMBL/GenBank/DDBJ databases">
        <title>Genomic analysis of zinc-resistant bacterium Mucilaginibacter pedocola TBZ30.</title>
        <authorList>
            <person name="Huang J."/>
            <person name="Tang J."/>
        </authorList>
    </citation>
    <scope>NUCLEOTIDE SEQUENCE [LARGE SCALE GENOMIC DNA]</scope>
    <source>
        <strain evidence="1 2">TBZ30</strain>
    </source>
</reference>
<sequence length="310" mass="35909">MFSLFKRKNKLEVPDWALFLNADEYERFLKAVEKYFYQKNVTYTLGDGVINAGPNDFGFNVLGLMNVAQQCKFNDGRSYTEIVDEHFETMLRANKFDKEFQKVIDDYEQIEQYLAVRLYHTSYFDSVGYENVIGEALAGNIFAALVFDLPDGIVSIKPEQAEKWGKNYKELMDVGKSNVERNCSIELLKEDFDGLTIWLAQGEHFFTGNIVFNLEIYPQFAGKHGMLVGVPHRHCVIMYPINNLEVISAINKLIPLIYNMNEEGPGSISSNLFWYANGKFEYQPYKIEEDKIQFTPTENFLNMLNMLEEK</sequence>
<protein>
    <submittedName>
        <fullName evidence="1">Uncharacterized protein</fullName>
    </submittedName>
</protein>
<evidence type="ECO:0000313" key="1">
    <source>
        <dbReference type="EMBL" id="OOQ60131.1"/>
    </source>
</evidence>
<dbReference type="OrthoDB" id="3812886at2"/>
<organism evidence="1 2">
    <name type="scientific">Mucilaginibacter pedocola</name>
    <dbReference type="NCBI Taxonomy" id="1792845"/>
    <lineage>
        <taxon>Bacteria</taxon>
        <taxon>Pseudomonadati</taxon>
        <taxon>Bacteroidota</taxon>
        <taxon>Sphingobacteriia</taxon>
        <taxon>Sphingobacteriales</taxon>
        <taxon>Sphingobacteriaceae</taxon>
        <taxon>Mucilaginibacter</taxon>
    </lineage>
</organism>
<name>A0A1S9PGQ6_9SPHI</name>
<proteinExistence type="predicted"/>
<dbReference type="RefSeq" id="WP_078347911.1">
    <property type="nucleotide sequence ID" value="NZ_MBTF01000009.1"/>
</dbReference>
<comment type="caution">
    <text evidence="1">The sequence shown here is derived from an EMBL/GenBank/DDBJ whole genome shotgun (WGS) entry which is preliminary data.</text>
</comment>
<accession>A0A1S9PGQ6</accession>
<dbReference type="EMBL" id="MBTF01000009">
    <property type="protein sequence ID" value="OOQ60131.1"/>
    <property type="molecule type" value="Genomic_DNA"/>
</dbReference>
<dbReference type="STRING" id="1792845.BC343_26795"/>
<dbReference type="AlphaFoldDB" id="A0A1S9PGQ6"/>
<gene>
    <name evidence="1" type="ORF">BC343_26795</name>
</gene>
<keyword evidence="2" id="KW-1185">Reference proteome</keyword>